<evidence type="ECO:0000313" key="3">
    <source>
        <dbReference type="EMBL" id="CAF3576718.1"/>
    </source>
</evidence>
<dbReference type="EMBL" id="CAJOBA010041839">
    <property type="protein sequence ID" value="CAF4121680.1"/>
    <property type="molecule type" value="Genomic_DNA"/>
</dbReference>
<gene>
    <name evidence="1" type="ORF">GPM918_LOCUS3072</name>
    <name evidence="2" type="ORF">OVA965_LOCUS29082</name>
    <name evidence="3" type="ORF">SRO942_LOCUS3072</name>
    <name evidence="4" type="ORF">TMI583_LOCUS29848</name>
</gene>
<evidence type="ECO:0000313" key="1">
    <source>
        <dbReference type="EMBL" id="CAF0792446.1"/>
    </source>
</evidence>
<organism evidence="1 5">
    <name type="scientific">Didymodactylos carnosus</name>
    <dbReference type="NCBI Taxonomy" id="1234261"/>
    <lineage>
        <taxon>Eukaryota</taxon>
        <taxon>Metazoa</taxon>
        <taxon>Spiralia</taxon>
        <taxon>Gnathifera</taxon>
        <taxon>Rotifera</taxon>
        <taxon>Eurotatoria</taxon>
        <taxon>Bdelloidea</taxon>
        <taxon>Philodinida</taxon>
        <taxon>Philodinidae</taxon>
        <taxon>Didymodactylos</taxon>
    </lineage>
</organism>
<name>A0A813SAA1_9BILA</name>
<dbReference type="OrthoDB" id="10009096at2759"/>
<evidence type="ECO:0000313" key="5">
    <source>
        <dbReference type="Proteomes" id="UP000663829"/>
    </source>
</evidence>
<dbReference type="Proteomes" id="UP000682733">
    <property type="component" value="Unassembled WGS sequence"/>
</dbReference>
<accession>A0A813SAA1</accession>
<reference evidence="1" key="1">
    <citation type="submission" date="2021-02" db="EMBL/GenBank/DDBJ databases">
        <authorList>
            <person name="Nowell W R."/>
        </authorList>
    </citation>
    <scope>NUCLEOTIDE SEQUENCE</scope>
</reference>
<dbReference type="EMBL" id="CAJNOQ010000361">
    <property type="protein sequence ID" value="CAF0792446.1"/>
    <property type="molecule type" value="Genomic_DNA"/>
</dbReference>
<proteinExistence type="predicted"/>
<dbReference type="Proteomes" id="UP000681722">
    <property type="component" value="Unassembled WGS sequence"/>
</dbReference>
<evidence type="ECO:0000313" key="4">
    <source>
        <dbReference type="EMBL" id="CAF4121680.1"/>
    </source>
</evidence>
<dbReference type="AlphaFoldDB" id="A0A813SAA1"/>
<comment type="caution">
    <text evidence="1">The sequence shown here is derived from an EMBL/GenBank/DDBJ whole genome shotgun (WGS) entry which is preliminary data.</text>
</comment>
<protein>
    <submittedName>
        <fullName evidence="1">Uncharacterized protein</fullName>
    </submittedName>
</protein>
<dbReference type="Proteomes" id="UP000663829">
    <property type="component" value="Unassembled WGS sequence"/>
</dbReference>
<dbReference type="EMBL" id="CAJOBC010000361">
    <property type="protein sequence ID" value="CAF3576718.1"/>
    <property type="molecule type" value="Genomic_DNA"/>
</dbReference>
<keyword evidence="5" id="KW-1185">Reference proteome</keyword>
<evidence type="ECO:0000313" key="2">
    <source>
        <dbReference type="EMBL" id="CAF1313203.1"/>
    </source>
</evidence>
<dbReference type="Proteomes" id="UP000677228">
    <property type="component" value="Unassembled WGS sequence"/>
</dbReference>
<sequence length="354" mass="41078">MMRNTDFLSRTATSSANDSIDLYTLLKLNEPEKRQSKLTGIPLKSDITKLLVPSYSKVFFTDGYTSLKQDDRYERIVYDDEMEVPCIGTDKRNFDLAEMVTFDIDGTSTQLPLMVKMVIIPQGAVNQREPPVIVRDVCVQCDDIPQSRRRTNGHDKDITITRAKSSDYLTNRNGFYDNINDEHLRCLSLTSSMTDDSYDNSSTVTQESSNQHRISHLLHRRQISTNNYLNRSEYYSIPYYQYPGRRYGPKHIGIQVNSNDLKNFHLHQSSYKFSFNKQNGDDHYSVTIIVPVKNRHLLFNEETDNHQRTNQPQIIEVKIPVNIKSKHTTVRYMNTKEYVTIKRTIKGQIIGDIE</sequence>
<dbReference type="EMBL" id="CAJNOK010020246">
    <property type="protein sequence ID" value="CAF1313203.1"/>
    <property type="molecule type" value="Genomic_DNA"/>
</dbReference>